<keyword evidence="10" id="KW-1185">Reference proteome</keyword>
<keyword evidence="3" id="KW-0472">Membrane</keyword>
<proteinExistence type="inferred from homology"/>
<dbReference type="Pfam" id="PF00263">
    <property type="entry name" value="Secretin"/>
    <property type="match status" value="1"/>
</dbReference>
<feature type="coiled-coil region" evidence="6">
    <location>
        <begin position="493"/>
        <end position="520"/>
    </location>
</feature>
<evidence type="ECO:0000313" key="9">
    <source>
        <dbReference type="EMBL" id="TSJ79219.1"/>
    </source>
</evidence>
<evidence type="ECO:0000313" key="10">
    <source>
        <dbReference type="Proteomes" id="UP000315648"/>
    </source>
</evidence>
<dbReference type="InterPro" id="IPR004846">
    <property type="entry name" value="T2SS/T3SS_dom"/>
</dbReference>
<comment type="similarity">
    <text evidence="5">Belongs to the bacterial secretin family.</text>
</comment>
<keyword evidence="4" id="KW-0998">Cell outer membrane</keyword>
<evidence type="ECO:0000256" key="1">
    <source>
        <dbReference type="ARBA" id="ARBA00004370"/>
    </source>
</evidence>
<keyword evidence="7" id="KW-0732">Signal</keyword>
<evidence type="ECO:0000256" key="7">
    <source>
        <dbReference type="SAM" id="SignalP"/>
    </source>
</evidence>
<keyword evidence="6" id="KW-0175">Coiled coil</keyword>
<dbReference type="SMART" id="SM00965">
    <property type="entry name" value="STN"/>
    <property type="match status" value="1"/>
</dbReference>
<dbReference type="GO" id="GO:0015627">
    <property type="term" value="C:type II protein secretion system complex"/>
    <property type="evidence" value="ECO:0007669"/>
    <property type="project" value="TreeGrafter"/>
</dbReference>
<dbReference type="PANTHER" id="PTHR30332:SF17">
    <property type="entry name" value="TYPE IV PILIATION SYSTEM PROTEIN DR_0774-RELATED"/>
    <property type="match status" value="1"/>
</dbReference>
<feature type="signal peptide" evidence="7">
    <location>
        <begin position="1"/>
        <end position="19"/>
    </location>
</feature>
<accession>A0A556QRH1</accession>
<dbReference type="OrthoDB" id="9779724at2"/>
<evidence type="ECO:0000256" key="4">
    <source>
        <dbReference type="ARBA" id="ARBA00023237"/>
    </source>
</evidence>
<dbReference type="Proteomes" id="UP000315648">
    <property type="component" value="Unassembled WGS sequence"/>
</dbReference>
<dbReference type="InterPro" id="IPR001775">
    <property type="entry name" value="GspD/PilQ"/>
</dbReference>
<dbReference type="PANTHER" id="PTHR30332">
    <property type="entry name" value="PROBABLE GENERAL SECRETION PATHWAY PROTEIN D"/>
    <property type="match status" value="1"/>
</dbReference>
<dbReference type="Gene3D" id="3.55.50.30">
    <property type="match status" value="1"/>
</dbReference>
<dbReference type="Gene3D" id="3.30.1370.120">
    <property type="match status" value="1"/>
</dbReference>
<keyword evidence="2" id="KW-0813">Transport</keyword>
<dbReference type="RefSeq" id="WP_144229562.1">
    <property type="nucleotide sequence ID" value="NZ_CBCRVV010000018.1"/>
</dbReference>
<dbReference type="GO" id="GO:0009306">
    <property type="term" value="P:protein secretion"/>
    <property type="evidence" value="ECO:0007669"/>
    <property type="project" value="InterPro"/>
</dbReference>
<dbReference type="InterPro" id="IPR050810">
    <property type="entry name" value="Bact_Secretion_Sys_Channel"/>
</dbReference>
<name>A0A556QRH1_9BACT</name>
<evidence type="ECO:0000259" key="8">
    <source>
        <dbReference type="SMART" id="SM00965"/>
    </source>
</evidence>
<dbReference type="EMBL" id="VMBG01000001">
    <property type="protein sequence ID" value="TSJ79219.1"/>
    <property type="molecule type" value="Genomic_DNA"/>
</dbReference>
<dbReference type="AlphaFoldDB" id="A0A556QRH1"/>
<evidence type="ECO:0000256" key="5">
    <source>
        <dbReference type="RuleBase" id="RU004003"/>
    </source>
</evidence>
<dbReference type="InterPro" id="IPR038591">
    <property type="entry name" value="NolW-like_sf"/>
</dbReference>
<dbReference type="PRINTS" id="PR00811">
    <property type="entry name" value="BCTERIALGSPD"/>
</dbReference>
<feature type="chain" id="PRO_5022051898" description="Secretin/TonB short N-terminal domain-containing protein" evidence="7">
    <location>
        <begin position="20"/>
        <end position="524"/>
    </location>
</feature>
<dbReference type="InterPro" id="IPR011662">
    <property type="entry name" value="Secretin/TonB_short_N"/>
</dbReference>
<feature type="domain" description="Secretin/TonB short N-terminal" evidence="8">
    <location>
        <begin position="68"/>
        <end position="116"/>
    </location>
</feature>
<evidence type="ECO:0000256" key="3">
    <source>
        <dbReference type="ARBA" id="ARBA00023136"/>
    </source>
</evidence>
<organism evidence="9 10">
    <name type="scientific">Rariglobus hedericola</name>
    <dbReference type="NCBI Taxonomy" id="2597822"/>
    <lineage>
        <taxon>Bacteria</taxon>
        <taxon>Pseudomonadati</taxon>
        <taxon>Verrucomicrobiota</taxon>
        <taxon>Opitutia</taxon>
        <taxon>Opitutales</taxon>
        <taxon>Opitutaceae</taxon>
        <taxon>Rariglobus</taxon>
    </lineage>
</organism>
<gene>
    <name evidence="9" type="ORF">FPL22_07980</name>
</gene>
<dbReference type="PROSITE" id="PS00875">
    <property type="entry name" value="T2SP_D"/>
    <property type="match status" value="1"/>
</dbReference>
<dbReference type="GO" id="GO:0019867">
    <property type="term" value="C:outer membrane"/>
    <property type="evidence" value="ECO:0007669"/>
    <property type="project" value="InterPro"/>
</dbReference>
<evidence type="ECO:0000256" key="6">
    <source>
        <dbReference type="SAM" id="Coils"/>
    </source>
</evidence>
<dbReference type="InterPro" id="IPR004845">
    <property type="entry name" value="T2SS_GspD_CS"/>
</dbReference>
<reference evidence="9 10" key="1">
    <citation type="submission" date="2019-07" db="EMBL/GenBank/DDBJ databases">
        <title>Description of 53C-WASEF.</title>
        <authorList>
            <person name="Pitt A."/>
            <person name="Hahn M.W."/>
        </authorList>
    </citation>
    <scope>NUCLEOTIDE SEQUENCE [LARGE SCALE GENOMIC DNA]</scope>
    <source>
        <strain evidence="9 10">53C-WASEF</strain>
    </source>
</reference>
<comment type="subcellular location">
    <subcellularLocation>
        <location evidence="1">Membrane</location>
    </subcellularLocation>
</comment>
<comment type="caution">
    <text evidence="9">The sequence shown here is derived from an EMBL/GenBank/DDBJ whole genome shotgun (WGS) entry which is preliminary data.</text>
</comment>
<protein>
    <recommendedName>
        <fullName evidence="8">Secretin/TonB short N-terminal domain-containing protein</fullName>
    </recommendedName>
</protein>
<evidence type="ECO:0000256" key="2">
    <source>
        <dbReference type="ARBA" id="ARBA00022448"/>
    </source>
</evidence>
<sequence>MRTHLILLASLTVASQLRAQEAQVSAPPVATATETSASVSKSKDTLSVDFPDEEIRTILRNVADLFELNLVIPDKLQGRTSLKLREVTWRQIFQVVLSPVGYTFVEDGNIIKIVSRDALSAEPFITSSVILENVAAASIQPLLTPILTPGRAATATEPGVTGGSIVLNSLANELIITDQPAAVSRVIETAKRLDSEPRQVVIETKFVELTKNQGKELAVGLAGKQNIGGGAGTAAGALNTLGQILPTGGVATGAPQLGGTGSFNAVLDSKDYSILLRAFDSLSGTRIVSNPTIVAINGSKSQINIGTDFQLVTATQTAPTGGGTPTVTYTAGEKIFEGVKVEVTPQITSNKLVSLALKTEKSNATPFTVGAGVSAQKFYDINKREGSLNMILKDGQTAAIGGLMDTKNTKTDTKVPILGDIPVLGNLFKSKSDQKVETNLIIFITASILEPSKTTYRNLATPAQINALDISAREIQGITYKIPEAEVELYSGVEAARQQKQDAEITAKLEKEKAAKLEAKPTNK</sequence>